<evidence type="ECO:0000313" key="2">
    <source>
        <dbReference type="Proteomes" id="UP001190700"/>
    </source>
</evidence>
<organism evidence="1 2">
    <name type="scientific">Cymbomonas tetramitiformis</name>
    <dbReference type="NCBI Taxonomy" id="36881"/>
    <lineage>
        <taxon>Eukaryota</taxon>
        <taxon>Viridiplantae</taxon>
        <taxon>Chlorophyta</taxon>
        <taxon>Pyramimonadophyceae</taxon>
        <taxon>Pyramimonadales</taxon>
        <taxon>Pyramimonadaceae</taxon>
        <taxon>Cymbomonas</taxon>
    </lineage>
</organism>
<dbReference type="EMBL" id="LGRX02000167">
    <property type="protein sequence ID" value="KAK3289341.1"/>
    <property type="molecule type" value="Genomic_DNA"/>
</dbReference>
<gene>
    <name evidence="1" type="ORF">CYMTET_3240</name>
</gene>
<sequence>MPSAIASEDESSSPSCWPLRLFLERLTRSVRCGRVSERSRRCGTYLIAVIDAEADDHANKKLNLLFDAAIEVYATQPALWNQLGAYTRSHLRLAYKERACCGREIRRVTRVALREIGDRGWCEVSQTVAVSLDLWARDRRKFRGEREVVSLYTRESYSRELVLAHCADAESRRRRILAKLALRFCEETQLPNDSSRLPGIAQVYRFILSIWSRELRVYVDVPPETLESWLRRPGVYGGFLDELKKCHRSRERLAVVDERRRPLPSTPPRVARSRRWKATLLLCLGVILGNSFNRRRSPW</sequence>
<reference evidence="1 2" key="1">
    <citation type="journal article" date="2015" name="Genome Biol. Evol.">
        <title>Comparative Genomics of a Bacterivorous Green Alga Reveals Evolutionary Causalities and Consequences of Phago-Mixotrophic Mode of Nutrition.</title>
        <authorList>
            <person name="Burns J.A."/>
            <person name="Paasch A."/>
            <person name="Narechania A."/>
            <person name="Kim E."/>
        </authorList>
    </citation>
    <scope>NUCLEOTIDE SEQUENCE [LARGE SCALE GENOMIC DNA]</scope>
    <source>
        <strain evidence="1 2">PLY_AMNH</strain>
    </source>
</reference>
<dbReference type="Proteomes" id="UP001190700">
    <property type="component" value="Unassembled WGS sequence"/>
</dbReference>
<proteinExistence type="predicted"/>
<name>A0AAE0H5I0_9CHLO</name>
<evidence type="ECO:0000313" key="1">
    <source>
        <dbReference type="EMBL" id="KAK3289341.1"/>
    </source>
</evidence>
<comment type="caution">
    <text evidence="1">The sequence shown here is derived from an EMBL/GenBank/DDBJ whole genome shotgun (WGS) entry which is preliminary data.</text>
</comment>
<protein>
    <submittedName>
        <fullName evidence="1">Uncharacterized protein</fullName>
    </submittedName>
</protein>
<dbReference type="AlphaFoldDB" id="A0AAE0H5I0"/>
<accession>A0AAE0H5I0</accession>
<keyword evidence="2" id="KW-1185">Reference proteome</keyword>